<evidence type="ECO:0000259" key="5">
    <source>
        <dbReference type="Pfam" id="PF07992"/>
    </source>
</evidence>
<dbReference type="Gene3D" id="3.50.50.60">
    <property type="entry name" value="FAD/NAD(P)-binding domain"/>
    <property type="match status" value="2"/>
</dbReference>
<evidence type="ECO:0000256" key="3">
    <source>
        <dbReference type="ARBA" id="ARBA00023002"/>
    </source>
</evidence>
<comment type="subunit">
    <text evidence="4">Homodimer.</text>
</comment>
<dbReference type="InterPro" id="IPR050097">
    <property type="entry name" value="Ferredoxin-NADP_redctase_2"/>
</dbReference>
<comment type="caution">
    <text evidence="6">The sequence shown here is derived from an EMBL/GenBank/DDBJ whole genome shotgun (WGS) entry which is preliminary data.</text>
</comment>
<keyword evidence="3 4" id="KW-0560">Oxidoreductase</keyword>
<evidence type="ECO:0000313" key="7">
    <source>
        <dbReference type="Proteomes" id="UP000284731"/>
    </source>
</evidence>
<dbReference type="EC" id="1.8.1.9" evidence="4"/>
<dbReference type="InterPro" id="IPR005982">
    <property type="entry name" value="Thioredox_Rdtase"/>
</dbReference>
<dbReference type="SUPFAM" id="SSF51905">
    <property type="entry name" value="FAD/NAD(P)-binding domain"/>
    <property type="match status" value="1"/>
</dbReference>
<keyword evidence="2 4" id="KW-0285">Flavoprotein</keyword>
<dbReference type="RefSeq" id="WP_118764879.1">
    <property type="nucleotide sequence ID" value="NZ_CABJCF010000002.1"/>
</dbReference>
<dbReference type="PRINTS" id="PR00469">
    <property type="entry name" value="PNDRDTASEII"/>
</dbReference>
<dbReference type="PRINTS" id="PR00368">
    <property type="entry name" value="FADPNR"/>
</dbReference>
<dbReference type="InterPro" id="IPR036188">
    <property type="entry name" value="FAD/NAD-bd_sf"/>
</dbReference>
<keyword evidence="4" id="KW-0676">Redox-active center</keyword>
<feature type="domain" description="FAD/NAD(P)-binding" evidence="5">
    <location>
        <begin position="3"/>
        <end position="288"/>
    </location>
</feature>
<evidence type="ECO:0000313" key="6">
    <source>
        <dbReference type="EMBL" id="RGT56408.1"/>
    </source>
</evidence>
<protein>
    <recommendedName>
        <fullName evidence="4">Thioredoxin reductase</fullName>
        <ecNumber evidence="4">1.8.1.9</ecNumber>
    </recommendedName>
</protein>
<reference evidence="6 7" key="1">
    <citation type="submission" date="2018-08" db="EMBL/GenBank/DDBJ databases">
        <title>A genome reference for cultivated species of the human gut microbiota.</title>
        <authorList>
            <person name="Zou Y."/>
            <person name="Xue W."/>
            <person name="Luo G."/>
        </authorList>
    </citation>
    <scope>NUCLEOTIDE SEQUENCE [LARGE SCALE GENOMIC DNA]</scope>
    <source>
        <strain evidence="6 7">AF18-46</strain>
    </source>
</reference>
<evidence type="ECO:0000256" key="2">
    <source>
        <dbReference type="ARBA" id="ARBA00022630"/>
    </source>
</evidence>
<dbReference type="PANTHER" id="PTHR48105">
    <property type="entry name" value="THIOREDOXIN REDUCTASE 1-RELATED-RELATED"/>
    <property type="match status" value="1"/>
</dbReference>
<accession>A0A412PFI2</accession>
<name>A0A412PFI2_9FIRM</name>
<dbReference type="GO" id="GO:0019430">
    <property type="term" value="P:removal of superoxide radicals"/>
    <property type="evidence" value="ECO:0007669"/>
    <property type="project" value="UniProtKB-UniRule"/>
</dbReference>
<dbReference type="GO" id="GO:0004791">
    <property type="term" value="F:thioredoxin-disulfide reductase (NADPH) activity"/>
    <property type="evidence" value="ECO:0007669"/>
    <property type="project" value="UniProtKB-UniRule"/>
</dbReference>
<dbReference type="Pfam" id="PF07992">
    <property type="entry name" value="Pyr_redox_2"/>
    <property type="match status" value="1"/>
</dbReference>
<comment type="similarity">
    <text evidence="1 4">Belongs to the class-II pyridine nucleotide-disulfide oxidoreductase family.</text>
</comment>
<dbReference type="AlphaFoldDB" id="A0A412PFI2"/>
<dbReference type="InterPro" id="IPR023753">
    <property type="entry name" value="FAD/NAD-binding_dom"/>
</dbReference>
<keyword evidence="4" id="KW-0274">FAD</keyword>
<sequence length="299" mass="32571">MVDVIIIGAGTAGLSAAIYVQRAGKKALVLEGSTYGGQIINTADIENYPGIKHISGFDFATDLYNQAKDLGTTFAFEGVVKIENCEDEKVVYTTKNEYHAKAIIIATGMKRRELGIEHEKELTGKGVSYCATCDGMFFRGKNVAVNGGGNVAVEDAEYLTRFCKRVYIIHRRDEFRADEAEVVKLDGKENLVKVMDSTVTKLNGDDRLHSIEVTDKNTGETKTLNVDALFVAIGQIPMNQIFSDIVELDERGFIKTDEECRTSAKGIYAAGDCRVKTVRQLTTAASDGAIAALNACNTL</sequence>
<dbReference type="GO" id="GO:0005737">
    <property type="term" value="C:cytoplasm"/>
    <property type="evidence" value="ECO:0007669"/>
    <property type="project" value="InterPro"/>
</dbReference>
<proteinExistence type="inferred from homology"/>
<dbReference type="Proteomes" id="UP000284731">
    <property type="component" value="Unassembled WGS sequence"/>
</dbReference>
<dbReference type="NCBIfam" id="TIGR01292">
    <property type="entry name" value="TRX_reduct"/>
    <property type="match status" value="1"/>
</dbReference>
<gene>
    <name evidence="6" type="primary">trxB</name>
    <name evidence="6" type="ORF">DWX20_06260</name>
</gene>
<comment type="catalytic activity">
    <reaction evidence="4">
        <text>[thioredoxin]-dithiol + NADP(+) = [thioredoxin]-disulfide + NADPH + H(+)</text>
        <dbReference type="Rhea" id="RHEA:20345"/>
        <dbReference type="Rhea" id="RHEA-COMP:10698"/>
        <dbReference type="Rhea" id="RHEA-COMP:10700"/>
        <dbReference type="ChEBI" id="CHEBI:15378"/>
        <dbReference type="ChEBI" id="CHEBI:29950"/>
        <dbReference type="ChEBI" id="CHEBI:50058"/>
        <dbReference type="ChEBI" id="CHEBI:57783"/>
        <dbReference type="ChEBI" id="CHEBI:58349"/>
        <dbReference type="EC" id="1.8.1.9"/>
    </reaction>
</comment>
<organism evidence="6 7">
    <name type="scientific">Solobacterium moorei</name>
    <dbReference type="NCBI Taxonomy" id="102148"/>
    <lineage>
        <taxon>Bacteria</taxon>
        <taxon>Bacillati</taxon>
        <taxon>Bacillota</taxon>
        <taxon>Erysipelotrichia</taxon>
        <taxon>Erysipelotrichales</taxon>
        <taxon>Erysipelotrichaceae</taxon>
        <taxon>Solobacterium</taxon>
    </lineage>
</organism>
<comment type="cofactor">
    <cofactor evidence="4">
        <name>FAD</name>
        <dbReference type="ChEBI" id="CHEBI:57692"/>
    </cofactor>
</comment>
<evidence type="ECO:0000256" key="1">
    <source>
        <dbReference type="ARBA" id="ARBA00009333"/>
    </source>
</evidence>
<evidence type="ECO:0000256" key="4">
    <source>
        <dbReference type="RuleBase" id="RU003880"/>
    </source>
</evidence>
<dbReference type="EMBL" id="QRWX01000002">
    <property type="protein sequence ID" value="RGT56408.1"/>
    <property type="molecule type" value="Genomic_DNA"/>
</dbReference>